<dbReference type="Proteomes" id="UP001362999">
    <property type="component" value="Unassembled WGS sequence"/>
</dbReference>
<evidence type="ECO:0000256" key="1">
    <source>
        <dbReference type="SAM" id="Coils"/>
    </source>
</evidence>
<dbReference type="AlphaFoldDB" id="A0AAW0EDC7"/>
<keyword evidence="1" id="KW-0175">Coiled coil</keyword>
<comment type="caution">
    <text evidence="2">The sequence shown here is derived from an EMBL/GenBank/DDBJ whole genome shotgun (WGS) entry which is preliminary data.</text>
</comment>
<sequence length="478" mass="53694">MDSANQNALTDTVNLSGSSLRARLAGIDAEIAALEARLAHLETAREQVAGALDSIVYPILSIPVEITSLIFACLLEELVFDEEGSWTVDFNDMKRKGPLFLAQICRAWREIVFNTSSMWSHVRVASDSSTKPLPAMALSGPIFFGHARNLQAEPWFMIATPHSQRWRSLSCFLDYHVRSVVDRIQGRTPLLHELKLESARVFSTRFPITAFSIAPELRSKVGFRSLPPICIALPWGQLTHLTLYRQTVTECIDILHQTPLLQVLSVKLDPPFPGDLSVPVTLSLLYKLELVGGLGWTQDFYSYVTLQPRLTDLRIAVYDGIDGLLSFLTQSRCTVEKLSLEMSDANGICVVLPFFDQLRHLTFPFAGLWWDDLAHLFVLIATDAITIPYEAMVQMLYARRFDRGSKPKLASFRIIRSVPEADDPDDPDPRFRADRVPDAAILDQLQVLIADGLELRIHSWHMTEPPFSTKTLSSYGRA</sequence>
<evidence type="ECO:0000313" key="2">
    <source>
        <dbReference type="EMBL" id="KAK7063662.1"/>
    </source>
</evidence>
<accession>A0AAW0EDC7</accession>
<dbReference type="EMBL" id="JAWWNJ010000001">
    <property type="protein sequence ID" value="KAK7063662.1"/>
    <property type="molecule type" value="Genomic_DNA"/>
</dbReference>
<proteinExistence type="predicted"/>
<gene>
    <name evidence="2" type="ORF">R3P38DRAFT_3164654</name>
</gene>
<evidence type="ECO:0008006" key="4">
    <source>
        <dbReference type="Google" id="ProtNLM"/>
    </source>
</evidence>
<organism evidence="2 3">
    <name type="scientific">Favolaschia claudopus</name>
    <dbReference type="NCBI Taxonomy" id="2862362"/>
    <lineage>
        <taxon>Eukaryota</taxon>
        <taxon>Fungi</taxon>
        <taxon>Dikarya</taxon>
        <taxon>Basidiomycota</taxon>
        <taxon>Agaricomycotina</taxon>
        <taxon>Agaricomycetes</taxon>
        <taxon>Agaricomycetidae</taxon>
        <taxon>Agaricales</taxon>
        <taxon>Marasmiineae</taxon>
        <taxon>Mycenaceae</taxon>
        <taxon>Favolaschia</taxon>
    </lineage>
</organism>
<reference evidence="2 3" key="1">
    <citation type="journal article" date="2024" name="J Genomics">
        <title>Draft genome sequencing and assembly of Favolaschia claudopus CIRM-BRFM 2984 isolated from oak limbs.</title>
        <authorList>
            <person name="Navarro D."/>
            <person name="Drula E."/>
            <person name="Chaduli D."/>
            <person name="Cazenave R."/>
            <person name="Ahrendt S."/>
            <person name="Wang J."/>
            <person name="Lipzen A."/>
            <person name="Daum C."/>
            <person name="Barry K."/>
            <person name="Grigoriev I.V."/>
            <person name="Favel A."/>
            <person name="Rosso M.N."/>
            <person name="Martin F."/>
        </authorList>
    </citation>
    <scope>NUCLEOTIDE SEQUENCE [LARGE SCALE GENOMIC DNA]</scope>
    <source>
        <strain evidence="2 3">CIRM-BRFM 2984</strain>
    </source>
</reference>
<protein>
    <recommendedName>
        <fullName evidence="4">F-box domain-containing protein</fullName>
    </recommendedName>
</protein>
<feature type="coiled-coil region" evidence="1">
    <location>
        <begin position="24"/>
        <end position="51"/>
    </location>
</feature>
<keyword evidence="3" id="KW-1185">Reference proteome</keyword>
<name>A0AAW0EDC7_9AGAR</name>
<evidence type="ECO:0000313" key="3">
    <source>
        <dbReference type="Proteomes" id="UP001362999"/>
    </source>
</evidence>